<gene>
    <name evidence="6" type="ORF">NYP16_04940</name>
</gene>
<dbReference type="Pfam" id="PF03783">
    <property type="entry name" value="CsgG"/>
    <property type="match status" value="1"/>
</dbReference>
<dbReference type="PANTHER" id="PTHR41164">
    <property type="entry name" value="CURLI PRODUCTION ASSEMBLY/TRANSPORT COMPONENT CSGG"/>
    <property type="match status" value="1"/>
</dbReference>
<evidence type="ECO:0000313" key="7">
    <source>
        <dbReference type="Proteomes" id="UP001141619"/>
    </source>
</evidence>
<keyword evidence="5" id="KW-0449">Lipoprotein</keyword>
<keyword evidence="7" id="KW-1185">Reference proteome</keyword>
<evidence type="ECO:0000256" key="4">
    <source>
        <dbReference type="ARBA" id="ARBA00023139"/>
    </source>
</evidence>
<protein>
    <submittedName>
        <fullName evidence="6">CsgG/HfaB family protein</fullName>
    </submittedName>
</protein>
<keyword evidence="1" id="KW-1003">Cell membrane</keyword>
<dbReference type="AlphaFoldDB" id="A0A9X3TX46"/>
<dbReference type="InterPro" id="IPR005534">
    <property type="entry name" value="Curli_assmbl/transp-comp_CsgG"/>
</dbReference>
<dbReference type="EMBL" id="JANWOI010000002">
    <property type="protein sequence ID" value="MDA5193300.1"/>
    <property type="molecule type" value="Genomic_DNA"/>
</dbReference>
<accession>A0A9X3TX46</accession>
<comment type="caution">
    <text evidence="6">The sequence shown here is derived from an EMBL/GenBank/DDBJ whole genome shotgun (WGS) entry which is preliminary data.</text>
</comment>
<dbReference type="GO" id="GO:0030288">
    <property type="term" value="C:outer membrane-bounded periplasmic space"/>
    <property type="evidence" value="ECO:0007669"/>
    <property type="project" value="InterPro"/>
</dbReference>
<dbReference type="PANTHER" id="PTHR41164:SF1">
    <property type="entry name" value="CURLI PRODUCTION ASSEMBLY_TRANSPORT COMPONENT CSGG"/>
    <property type="match status" value="1"/>
</dbReference>
<dbReference type="Proteomes" id="UP001141619">
    <property type="component" value="Unassembled WGS sequence"/>
</dbReference>
<evidence type="ECO:0000256" key="3">
    <source>
        <dbReference type="ARBA" id="ARBA00023136"/>
    </source>
</evidence>
<evidence type="ECO:0000256" key="5">
    <source>
        <dbReference type="ARBA" id="ARBA00023288"/>
    </source>
</evidence>
<dbReference type="RefSeq" id="WP_274943003.1">
    <property type="nucleotide sequence ID" value="NZ_JANWOI010000002.1"/>
</dbReference>
<reference evidence="6" key="1">
    <citation type="submission" date="2022-08" db="EMBL/GenBank/DDBJ databases">
        <authorList>
            <person name="Vandamme P."/>
            <person name="Hettiarachchi A."/>
            <person name="Peeters C."/>
            <person name="Cnockaert M."/>
            <person name="Carlier A."/>
        </authorList>
    </citation>
    <scope>NUCLEOTIDE SEQUENCE</scope>
    <source>
        <strain evidence="6">LMG 31809</strain>
    </source>
</reference>
<evidence type="ECO:0000313" key="6">
    <source>
        <dbReference type="EMBL" id="MDA5193300.1"/>
    </source>
</evidence>
<dbReference type="Gene3D" id="3.40.50.10610">
    <property type="entry name" value="ABC-type transport auxiliary lipoprotein component"/>
    <property type="match status" value="1"/>
</dbReference>
<name>A0A9X3TX46_9PROT</name>
<reference evidence="6" key="2">
    <citation type="journal article" date="2023" name="Syst. Appl. Microbiol.">
        <title>Govania unica gen. nov., sp. nov., a rare biosphere bacterium that represents a novel family in the class Alphaproteobacteria.</title>
        <authorList>
            <person name="Vandamme P."/>
            <person name="Peeters C."/>
            <person name="Hettiarachchi A."/>
            <person name="Cnockaert M."/>
            <person name="Carlier A."/>
        </authorList>
    </citation>
    <scope>NUCLEOTIDE SEQUENCE</scope>
    <source>
        <strain evidence="6">LMG 31809</strain>
    </source>
</reference>
<evidence type="ECO:0000256" key="2">
    <source>
        <dbReference type="ARBA" id="ARBA00022729"/>
    </source>
</evidence>
<keyword evidence="4" id="KW-0564">Palmitate</keyword>
<keyword evidence="2" id="KW-0732">Signal</keyword>
<evidence type="ECO:0000256" key="1">
    <source>
        <dbReference type="ARBA" id="ARBA00022475"/>
    </source>
</evidence>
<sequence>MKRKIAIGRFSNETRYGKTLLVDQNLDPLGKQASDILAARLVESGKFLVFERGEADRVKQEQQLSGGAGSLIGVDTLIIGSVTEFGRSTGGEKGWLHKTKVQLAHAKVDVRLVDVRTGQMFFSASGSGEATTESGETLGFGSRADYDATLNDKAIGAAIANLMNSVLTKLQERQWRTDILKVAGNVVYISGGARQGLRSNDELVVYRAGEVIKSQQTGFDIALPAAEVARLRIQSFFGDSEANEGAVAMLESGSLDASRLQGLYVAAGRP</sequence>
<dbReference type="SUPFAM" id="SSF52964">
    <property type="entry name" value="TolB, N-terminal domain"/>
    <property type="match status" value="1"/>
</dbReference>
<organism evidence="6 7">
    <name type="scientific">Govanella unica</name>
    <dbReference type="NCBI Taxonomy" id="2975056"/>
    <lineage>
        <taxon>Bacteria</taxon>
        <taxon>Pseudomonadati</taxon>
        <taxon>Pseudomonadota</taxon>
        <taxon>Alphaproteobacteria</taxon>
        <taxon>Emcibacterales</taxon>
        <taxon>Govanellaceae</taxon>
        <taxon>Govanella</taxon>
    </lineage>
</organism>
<proteinExistence type="predicted"/>
<keyword evidence="3" id="KW-0472">Membrane</keyword>